<dbReference type="RefSeq" id="WP_055465349.1">
    <property type="nucleotide sequence ID" value="NZ_LKHS01000003.1"/>
</dbReference>
<dbReference type="AlphaFoldDB" id="A0A0Q2V3G7"/>
<evidence type="ECO:0000313" key="2">
    <source>
        <dbReference type="Proteomes" id="UP000051221"/>
    </source>
</evidence>
<accession>A0A0Q2V3G7</accession>
<dbReference type="Proteomes" id="UP000051221">
    <property type="component" value="Unassembled WGS sequence"/>
</dbReference>
<gene>
    <name evidence="1" type="ORF">AMR76_03665</name>
</gene>
<evidence type="ECO:0000313" key="1">
    <source>
        <dbReference type="EMBL" id="KQH87320.1"/>
    </source>
</evidence>
<comment type="caution">
    <text evidence="1">The sequence shown here is derived from an EMBL/GenBank/DDBJ whole genome shotgun (WGS) entry which is preliminary data.</text>
</comment>
<proteinExistence type="predicted"/>
<organism evidence="1 2">
    <name type="scientific">Vibrio furnissii</name>
    <dbReference type="NCBI Taxonomy" id="29494"/>
    <lineage>
        <taxon>Bacteria</taxon>
        <taxon>Pseudomonadati</taxon>
        <taxon>Pseudomonadota</taxon>
        <taxon>Gammaproteobacteria</taxon>
        <taxon>Vibrionales</taxon>
        <taxon>Vibrionaceae</taxon>
        <taxon>Vibrio</taxon>
    </lineage>
</organism>
<reference evidence="1 2" key="1">
    <citation type="submission" date="2015-08" db="EMBL/GenBank/DDBJ databases">
        <title>Antibacterial properties of a collection of Vibrionaceae strains.</title>
        <authorList>
            <person name="Giubergia S."/>
        </authorList>
    </citation>
    <scope>NUCLEOTIDE SEQUENCE [LARGE SCALE GENOMIC DNA]</scope>
    <source>
        <strain evidence="1 2">S0821</strain>
    </source>
</reference>
<sequence length="127" mass="14880">MRKLANFELKAILEAIEHADFTNNYDFFSLLTCGISIEQIRAVYRLRSALERDSSKTIFDYPLFLDQIYSNVESFYSVKEALGYEVDTQEIEREDKLIFLMQFLAENKMQLSIDRRNTPYSIAINLG</sequence>
<dbReference type="EMBL" id="LKHS01000003">
    <property type="protein sequence ID" value="KQH87320.1"/>
    <property type="molecule type" value="Genomic_DNA"/>
</dbReference>
<keyword evidence="2" id="KW-1185">Reference proteome</keyword>
<dbReference type="InParanoid" id="A0A0Q2V3G7"/>
<protein>
    <submittedName>
        <fullName evidence="1">Uncharacterized protein</fullName>
    </submittedName>
</protein>
<name>A0A0Q2V3G7_VIBFU</name>